<feature type="domain" description="DDE-1" evidence="2">
    <location>
        <begin position="205"/>
        <end position="363"/>
    </location>
</feature>
<dbReference type="OrthoDB" id="162969at2759"/>
<dbReference type="Proteomes" id="UP000187209">
    <property type="component" value="Unassembled WGS sequence"/>
</dbReference>
<dbReference type="Pfam" id="PF03184">
    <property type="entry name" value="DDE_1"/>
    <property type="match status" value="1"/>
</dbReference>
<dbReference type="EMBL" id="MPUH01001059">
    <property type="protein sequence ID" value="OMJ70724.1"/>
    <property type="molecule type" value="Genomic_DNA"/>
</dbReference>
<proteinExistence type="predicted"/>
<accession>A0A1R2B1R9</accession>
<name>A0A1R2B1R9_9CILI</name>
<dbReference type="InterPro" id="IPR004875">
    <property type="entry name" value="DDE_SF_endonuclease_dom"/>
</dbReference>
<organism evidence="3 4">
    <name type="scientific">Stentor coeruleus</name>
    <dbReference type="NCBI Taxonomy" id="5963"/>
    <lineage>
        <taxon>Eukaryota</taxon>
        <taxon>Sar</taxon>
        <taxon>Alveolata</taxon>
        <taxon>Ciliophora</taxon>
        <taxon>Postciliodesmatophora</taxon>
        <taxon>Heterotrichea</taxon>
        <taxon>Heterotrichida</taxon>
        <taxon>Stentoridae</taxon>
        <taxon>Stentor</taxon>
    </lineage>
</organism>
<gene>
    <name evidence="3" type="ORF">SteCoe_31223</name>
</gene>
<feature type="compositionally biased region" description="Basic residues" evidence="1">
    <location>
        <begin position="1"/>
        <end position="11"/>
    </location>
</feature>
<evidence type="ECO:0000256" key="1">
    <source>
        <dbReference type="SAM" id="MobiDB-lite"/>
    </source>
</evidence>
<evidence type="ECO:0000313" key="3">
    <source>
        <dbReference type="EMBL" id="OMJ70724.1"/>
    </source>
</evidence>
<feature type="region of interest" description="Disordered" evidence="1">
    <location>
        <begin position="1"/>
        <end position="28"/>
    </location>
</feature>
<evidence type="ECO:0000259" key="2">
    <source>
        <dbReference type="Pfam" id="PF03184"/>
    </source>
</evidence>
<protein>
    <recommendedName>
        <fullName evidence="2">DDE-1 domain-containing protein</fullName>
    </recommendedName>
</protein>
<dbReference type="GO" id="GO:0003676">
    <property type="term" value="F:nucleic acid binding"/>
    <property type="evidence" value="ECO:0007669"/>
    <property type="project" value="InterPro"/>
</dbReference>
<comment type="caution">
    <text evidence="3">The sequence shown here is derived from an EMBL/GenBank/DDBJ whole genome shotgun (WGS) entry which is preliminary data.</text>
</comment>
<reference evidence="3 4" key="1">
    <citation type="submission" date="2016-11" db="EMBL/GenBank/DDBJ databases">
        <title>The macronuclear genome of Stentor coeruleus: a giant cell with tiny introns.</title>
        <authorList>
            <person name="Slabodnick M."/>
            <person name="Ruby J.G."/>
            <person name="Reiff S.B."/>
            <person name="Swart E.C."/>
            <person name="Gosai S."/>
            <person name="Prabakaran S."/>
            <person name="Witkowska E."/>
            <person name="Larue G.E."/>
            <person name="Fisher S."/>
            <person name="Freeman R.M."/>
            <person name="Gunawardena J."/>
            <person name="Chu W."/>
            <person name="Stover N.A."/>
            <person name="Gregory B.D."/>
            <person name="Nowacki M."/>
            <person name="Derisi J."/>
            <person name="Roy S.W."/>
            <person name="Marshall W.F."/>
            <person name="Sood P."/>
        </authorList>
    </citation>
    <scope>NUCLEOTIDE SEQUENCE [LARGE SCALE GENOMIC DNA]</scope>
    <source>
        <strain evidence="3">WM001</strain>
    </source>
</reference>
<dbReference type="AlphaFoldDB" id="A0A1R2B1R9"/>
<keyword evidence="4" id="KW-1185">Reference proteome</keyword>
<evidence type="ECO:0000313" key="4">
    <source>
        <dbReference type="Proteomes" id="UP000187209"/>
    </source>
</evidence>
<feature type="compositionally biased region" description="Low complexity" evidence="1">
    <location>
        <begin position="12"/>
        <end position="28"/>
    </location>
</feature>
<sequence>MSIHLPQKRPKLPSNPSDSQSSSSISHLNPNLNPELNLDFDLSSIIQPKTHTRSPQHHILLFEQQLLYDKLEYLKSTIQLWLTDPLNIAFSITPKIIRDKISEFQSEYIKKQKHLGNSNNEINNFLPSGWVLELYENLKINPNSLKEHLIINDLDIEKQKTLLKRYTYSYCHNDIFVFHSFSLYFRLLPEVFTMKSCKLDDIMNILILVNASGTYKSDISIVGTSFEPNDYEKTAIESLPLDYYNRIIPWVDAEIYTRMLKKLDKKMQKTGRSVLVLVKSSYASLKAVCEVVLKNITVVFFSMEAIKPCLISIEKSFKWHYRRIFLKLANKFDDVSDVSVVDVVYIVSDAWDSVTRGCISRAWNLADILDKKVPLLSHKDYSEFSDLNTEELIEVFSDTYNLTNESLSKYLDSESSIGQFINNSSEIADLVINRQYKEEWGLYNTQGFDKRLCYKPLIDKKIMSLEDGINVLEKSILFLKQRVALNFGNMRKVKQVISDAKSFLLESYEKKSLELKFF</sequence>